<keyword evidence="3" id="KW-1185">Reference proteome</keyword>
<feature type="region of interest" description="Disordered" evidence="1">
    <location>
        <begin position="297"/>
        <end position="343"/>
    </location>
</feature>
<feature type="compositionally biased region" description="Low complexity" evidence="1">
    <location>
        <begin position="94"/>
        <end position="135"/>
    </location>
</feature>
<sequence>MNRTTRNNSNNIFETSRLNSFRFNNSSGTSPNESVGLRIDTNASDDSFPPESYCSSPNNDDLDFDQQSEASLIFERNVEDPNLPTKCPRCSQSNNNSHSNNNAYTTNNNTNTTLNDNDNTNDNNNNNNNNNNNSTRCRHHSINNLPSHFSMENYVSPCLDATAEILTNENTDLDNVEMVYSRRPSTILLSQLNRSKSIIDSPFQRPPTSRSQSFANIKEPNSPIMGERPQMLSFYSYADVINNEGTPRSPSISHSLNSSFIRSNSINSPSQQQQRIPLFQQPQPQYQSQRTPIVKKGFQLESTSPNSSDSEYDYSPSQYRPSPSSRKNSLQSRSSINRLNSRNSFREGEEGEFVISSVGDQLRRNKEGINRSRHNSIII</sequence>
<feature type="region of interest" description="Disordered" evidence="1">
    <location>
        <begin position="21"/>
        <end position="64"/>
    </location>
</feature>
<gene>
    <name evidence="2" type="ORF">WICMUC_004197</name>
</gene>
<feature type="region of interest" description="Disordered" evidence="1">
    <location>
        <begin position="246"/>
        <end position="274"/>
    </location>
</feature>
<dbReference type="EMBL" id="JAEUBF010001116">
    <property type="protein sequence ID" value="KAH3672679.1"/>
    <property type="molecule type" value="Genomic_DNA"/>
</dbReference>
<evidence type="ECO:0000313" key="2">
    <source>
        <dbReference type="EMBL" id="KAH3672679.1"/>
    </source>
</evidence>
<feature type="region of interest" description="Disordered" evidence="1">
    <location>
        <begin position="199"/>
        <end position="227"/>
    </location>
</feature>
<feature type="region of interest" description="Disordered" evidence="1">
    <location>
        <begin position="77"/>
        <end position="136"/>
    </location>
</feature>
<dbReference type="AlphaFoldDB" id="A0A9P8TBI2"/>
<evidence type="ECO:0000256" key="1">
    <source>
        <dbReference type="SAM" id="MobiDB-lite"/>
    </source>
</evidence>
<feature type="compositionally biased region" description="Low complexity" evidence="1">
    <location>
        <begin position="247"/>
        <end position="274"/>
    </location>
</feature>
<evidence type="ECO:0000313" key="3">
    <source>
        <dbReference type="Proteomes" id="UP000769528"/>
    </source>
</evidence>
<reference evidence="2" key="1">
    <citation type="journal article" date="2021" name="Open Biol.">
        <title>Shared evolutionary footprints suggest mitochondrial oxidative damage underlies multiple complex I losses in fungi.</title>
        <authorList>
            <person name="Schikora-Tamarit M.A."/>
            <person name="Marcet-Houben M."/>
            <person name="Nosek J."/>
            <person name="Gabaldon T."/>
        </authorList>
    </citation>
    <scope>NUCLEOTIDE SEQUENCE</scope>
    <source>
        <strain evidence="2">CBS6341</strain>
    </source>
</reference>
<name>A0A9P8TBI2_9ASCO</name>
<accession>A0A9P8TBI2</accession>
<protein>
    <submittedName>
        <fullName evidence="2">Uncharacterized protein</fullName>
    </submittedName>
</protein>
<proteinExistence type="predicted"/>
<dbReference type="OrthoDB" id="5364312at2759"/>
<feature type="compositionally biased region" description="Polar residues" evidence="1">
    <location>
        <begin position="300"/>
        <end position="309"/>
    </location>
</feature>
<dbReference type="Proteomes" id="UP000769528">
    <property type="component" value="Unassembled WGS sequence"/>
</dbReference>
<feature type="compositionally biased region" description="Polar residues" evidence="1">
    <location>
        <begin position="206"/>
        <end position="215"/>
    </location>
</feature>
<feature type="compositionally biased region" description="Low complexity" evidence="1">
    <location>
        <begin position="314"/>
        <end position="343"/>
    </location>
</feature>
<comment type="caution">
    <text evidence="2">The sequence shown here is derived from an EMBL/GenBank/DDBJ whole genome shotgun (WGS) entry which is preliminary data.</text>
</comment>
<reference evidence="2" key="2">
    <citation type="submission" date="2021-01" db="EMBL/GenBank/DDBJ databases">
        <authorList>
            <person name="Schikora-Tamarit M.A."/>
        </authorList>
    </citation>
    <scope>NUCLEOTIDE SEQUENCE</scope>
    <source>
        <strain evidence="2">CBS6341</strain>
    </source>
</reference>
<organism evidence="2 3">
    <name type="scientific">Wickerhamomyces mucosus</name>
    <dbReference type="NCBI Taxonomy" id="1378264"/>
    <lineage>
        <taxon>Eukaryota</taxon>
        <taxon>Fungi</taxon>
        <taxon>Dikarya</taxon>
        <taxon>Ascomycota</taxon>
        <taxon>Saccharomycotina</taxon>
        <taxon>Saccharomycetes</taxon>
        <taxon>Phaffomycetales</taxon>
        <taxon>Wickerhamomycetaceae</taxon>
        <taxon>Wickerhamomyces</taxon>
    </lineage>
</organism>